<feature type="region of interest" description="Disordered" evidence="1">
    <location>
        <begin position="1"/>
        <end position="27"/>
    </location>
</feature>
<evidence type="ECO:0000313" key="2">
    <source>
        <dbReference type="EMBL" id="GMH47594.1"/>
    </source>
</evidence>
<organism evidence="2 3">
    <name type="scientific">Triparma laevis f. longispina</name>
    <dbReference type="NCBI Taxonomy" id="1714387"/>
    <lineage>
        <taxon>Eukaryota</taxon>
        <taxon>Sar</taxon>
        <taxon>Stramenopiles</taxon>
        <taxon>Ochrophyta</taxon>
        <taxon>Bolidophyceae</taxon>
        <taxon>Parmales</taxon>
        <taxon>Triparmaceae</taxon>
        <taxon>Triparma</taxon>
    </lineage>
</organism>
<evidence type="ECO:0000313" key="3">
    <source>
        <dbReference type="Proteomes" id="UP001165122"/>
    </source>
</evidence>
<evidence type="ECO:0000256" key="1">
    <source>
        <dbReference type="SAM" id="MobiDB-lite"/>
    </source>
</evidence>
<name>A0A9W6Z5D7_9STRA</name>
<feature type="compositionally biased region" description="Low complexity" evidence="1">
    <location>
        <begin position="17"/>
        <end position="27"/>
    </location>
</feature>
<keyword evidence="3" id="KW-1185">Reference proteome</keyword>
<dbReference type="Proteomes" id="UP001165122">
    <property type="component" value="Unassembled WGS sequence"/>
</dbReference>
<proteinExistence type="predicted"/>
<dbReference type="EMBL" id="BRXW01000358">
    <property type="protein sequence ID" value="GMH47594.1"/>
    <property type="molecule type" value="Genomic_DNA"/>
</dbReference>
<sequence>MSKPAPIGLSMGEGKTPLQSPSRSLQSSSCPYSNQLIVEIAFKPKCSVNGYDGERAPDYVLSSWSFNVLMKSKRPNQNDPTLPLCSSSTPSTPSLLCTQPTYAPLPSTWLRNGHDTTELFNAGYGPNYGACQQANMTLGCKNERPEIYPFSYVSPVDFVVNGDQRDPWLGKKESFEVGDYGNTYDYKVGGETSPDVFSEYDYAAEGYNVTFDVNNVKIPTSVGDMQCSPLGFAVAPPDIDASGVLDEFGDANLMVECFVFNDMNECDFEQFLAWKQTHATITGPTQYQFGGDPVSAALQGLPSGFLPSNFFERMFAQLDSQNVGWAGKQFYGFYDDLWLDNFDSPNPSTPNNVKINNQCVHAVDFTQGGLFWGRTLDVANTIFPPFSSAASGVANAFPRTYVGQSGNATWPNVPTDYVEPCTAQPSDSGTVVRPRDVPGERDSAFCACSETSPNCHRLKPVSYYDPNDADRSLTKFSLTSTVAYQETYTENGCYTGENEFKFQLGRVFGCPQKEVAYGCRLRLEGINEPDSMGVCPVDWQEEFDFKVQLVTSPTPAPNTPPPSTNSCWERALFLECTSESFNYANANDMAYINSDGDTIVNRLVPVVPNNYDLQQFQEARFTCTTPGQTPYCSTNRPMRNMVTPQGPAPYAEFCLLERPGKTAVNGRCVDRINCADVVVPVTRPVEVDGITLLGTCSLQTLDEMYTIVDGFNACVLDWVDGTHSCAQNNFDGILLPEWEMDADKLACYFELSDNTQLQFWSDPFDGKCRANVTPAPRPPTTIPAGALGCDSCVDTAILTGVSATGSEGRKIKISGGQLLTPSGEDNVYEQFGNQKLKLLGRERICAGDVGRATQEDFSMIYDAMTVDSKRDFGSTYQFMCCDGLCQSSASEFCSTDSAPTPTPCDYYAWRDRDAGGGGSGGRSALVRSLRKSIEGFRKEDLRALRGDHEKLLRKLR</sequence>
<gene>
    <name evidence="2" type="ORF">TrLO_g8201</name>
</gene>
<reference evidence="3" key="1">
    <citation type="journal article" date="2023" name="Commun. Biol.">
        <title>Genome analysis of Parmales, the sister group of diatoms, reveals the evolutionary specialization of diatoms from phago-mixotrophs to photoautotrophs.</title>
        <authorList>
            <person name="Ban H."/>
            <person name="Sato S."/>
            <person name="Yoshikawa S."/>
            <person name="Yamada K."/>
            <person name="Nakamura Y."/>
            <person name="Ichinomiya M."/>
            <person name="Sato N."/>
            <person name="Blanc-Mathieu R."/>
            <person name="Endo H."/>
            <person name="Kuwata A."/>
            <person name="Ogata H."/>
        </authorList>
    </citation>
    <scope>NUCLEOTIDE SEQUENCE [LARGE SCALE GENOMIC DNA]</scope>
    <source>
        <strain evidence="3">NIES 3700</strain>
    </source>
</reference>
<dbReference type="AlphaFoldDB" id="A0A9W6Z5D7"/>
<accession>A0A9W6Z5D7</accession>
<comment type="caution">
    <text evidence="2">The sequence shown here is derived from an EMBL/GenBank/DDBJ whole genome shotgun (WGS) entry which is preliminary data.</text>
</comment>
<protein>
    <submittedName>
        <fullName evidence="2">Uncharacterized protein</fullName>
    </submittedName>
</protein>
<dbReference type="OrthoDB" id="196306at2759"/>